<protein>
    <recommendedName>
        <fullName evidence="4">Glycosyltransferase RgtA/B/C/D-like domain-containing protein</fullName>
    </recommendedName>
</protein>
<feature type="transmembrane region" description="Helical" evidence="1">
    <location>
        <begin position="288"/>
        <end position="308"/>
    </location>
</feature>
<feature type="transmembrane region" description="Helical" evidence="1">
    <location>
        <begin position="63"/>
        <end position="81"/>
    </location>
</feature>
<feature type="transmembrane region" description="Helical" evidence="1">
    <location>
        <begin position="204"/>
        <end position="225"/>
    </location>
</feature>
<organism evidence="2 3">
    <name type="scientific">Archangium gephyra</name>
    <dbReference type="NCBI Taxonomy" id="48"/>
    <lineage>
        <taxon>Bacteria</taxon>
        <taxon>Pseudomonadati</taxon>
        <taxon>Myxococcota</taxon>
        <taxon>Myxococcia</taxon>
        <taxon>Myxococcales</taxon>
        <taxon>Cystobacterineae</taxon>
        <taxon>Archangiaceae</taxon>
        <taxon>Archangium</taxon>
    </lineage>
</organism>
<accession>A0A2W5UXU5</accession>
<keyword evidence="1" id="KW-1133">Transmembrane helix</keyword>
<keyword evidence="1" id="KW-0812">Transmembrane</keyword>
<evidence type="ECO:0000313" key="2">
    <source>
        <dbReference type="EMBL" id="PZR14018.1"/>
    </source>
</evidence>
<evidence type="ECO:0008006" key="4">
    <source>
        <dbReference type="Google" id="ProtNLM"/>
    </source>
</evidence>
<comment type="caution">
    <text evidence="2">The sequence shown here is derived from an EMBL/GenBank/DDBJ whole genome shotgun (WGS) entry which is preliminary data.</text>
</comment>
<feature type="transmembrane region" description="Helical" evidence="1">
    <location>
        <begin position="128"/>
        <end position="149"/>
    </location>
</feature>
<feature type="transmembrane region" description="Helical" evidence="1">
    <location>
        <begin position="161"/>
        <end position="184"/>
    </location>
</feature>
<reference evidence="2 3" key="1">
    <citation type="submission" date="2017-08" db="EMBL/GenBank/DDBJ databases">
        <title>Infants hospitalized years apart are colonized by the same room-sourced microbial strains.</title>
        <authorList>
            <person name="Brooks B."/>
            <person name="Olm M.R."/>
            <person name="Firek B.A."/>
            <person name="Baker R."/>
            <person name="Thomas B.C."/>
            <person name="Morowitz M.J."/>
            <person name="Banfield J.F."/>
        </authorList>
    </citation>
    <scope>NUCLEOTIDE SEQUENCE [LARGE SCALE GENOMIC DNA]</scope>
    <source>
        <strain evidence="2">S2_003_000_R2_14</strain>
    </source>
</reference>
<dbReference type="AlphaFoldDB" id="A0A2W5UXU5"/>
<dbReference type="Proteomes" id="UP000249061">
    <property type="component" value="Unassembled WGS sequence"/>
</dbReference>
<keyword evidence="1" id="KW-0472">Membrane</keyword>
<feature type="transmembrane region" description="Helical" evidence="1">
    <location>
        <begin position="88"/>
        <end position="108"/>
    </location>
</feature>
<proteinExistence type="predicted"/>
<feature type="transmembrane region" description="Helical" evidence="1">
    <location>
        <begin position="351"/>
        <end position="370"/>
    </location>
</feature>
<gene>
    <name evidence="2" type="ORF">DI536_11925</name>
</gene>
<feature type="transmembrane region" description="Helical" evidence="1">
    <location>
        <begin position="376"/>
        <end position="399"/>
    </location>
</feature>
<sequence length="528" mass="59131">MRRPSVEQLVWLAALVCGVAPLWVTQALPLVDLPQHLHLISVLHRLDDASTLYPEFFARRPELTPYLGYYYAVSALNWLLPLELANRVFLSAYIAGLPLSLAFLLRSLKRPTWPALLALPFAFGDSFAWGFINYCASLPIAIVTCGLFIRAIEDQPRRRFWAGWLAVSLVLVLLFHVQSFAWLGVALPFLLLTTPAPEGKTWKARVPAVLGVVPGVLMFVLWIGLRVGQPQEIAPGQPWRSWGPMLSKENLAWKSFEQNVGEFVTLRGLDTSFPILGGMTHDGSDQRALRLVFLIALAALGVGLSTFFSKDRLRQEEGRFARWRIFGLAVLAAVLYLSLPFDIRGYMYYLNTRYAHLLAALLVVSVPVLSEVWSRRFLFIAAASALVLALPLTQAFGAYDAESKALTELAKFAGEKPKVMGLIYATGSRAMTHPLYLHASCVVARERGGLTNFSFALTPHSPLMYRGAPPPTFPSEWRPDQMRWDEHGKYYDHFVIRGPRPEQIFGGRLGNELYVAGQSGDFFLVRKR</sequence>
<evidence type="ECO:0000313" key="3">
    <source>
        <dbReference type="Proteomes" id="UP000249061"/>
    </source>
</evidence>
<dbReference type="EMBL" id="QFQP01000008">
    <property type="protein sequence ID" value="PZR14018.1"/>
    <property type="molecule type" value="Genomic_DNA"/>
</dbReference>
<name>A0A2W5UXU5_9BACT</name>
<feature type="transmembrane region" description="Helical" evidence="1">
    <location>
        <begin position="320"/>
        <end position="339"/>
    </location>
</feature>
<evidence type="ECO:0000256" key="1">
    <source>
        <dbReference type="SAM" id="Phobius"/>
    </source>
</evidence>